<dbReference type="PROSITE" id="PS50056">
    <property type="entry name" value="TYR_PHOSPHATASE_2"/>
    <property type="match status" value="1"/>
</dbReference>
<dbReference type="CDD" id="cd00047">
    <property type="entry name" value="PTPc"/>
    <property type="match status" value="1"/>
</dbReference>
<dbReference type="GO" id="GO:0004725">
    <property type="term" value="F:protein tyrosine phosphatase activity"/>
    <property type="evidence" value="ECO:0007669"/>
    <property type="project" value="InterPro"/>
</dbReference>
<accession>A0A6A5BL89</accession>
<gene>
    <name evidence="3" type="ORF">FDP41_005884</name>
</gene>
<protein>
    <submittedName>
        <fullName evidence="3">Uncharacterized protein</fullName>
    </submittedName>
</protein>
<dbReference type="InterPro" id="IPR003595">
    <property type="entry name" value="Tyr_Pase_cat"/>
</dbReference>
<dbReference type="PANTHER" id="PTHR19134">
    <property type="entry name" value="RECEPTOR-TYPE TYROSINE-PROTEIN PHOSPHATASE"/>
    <property type="match status" value="1"/>
</dbReference>
<proteinExistence type="predicted"/>
<dbReference type="Proteomes" id="UP000444721">
    <property type="component" value="Unassembled WGS sequence"/>
</dbReference>
<dbReference type="AlphaFoldDB" id="A0A6A5BL89"/>
<dbReference type="SUPFAM" id="SSF52799">
    <property type="entry name" value="(Phosphotyrosine protein) phosphatases II"/>
    <property type="match status" value="1"/>
</dbReference>
<dbReference type="SMART" id="SM00404">
    <property type="entry name" value="PTPc_motif"/>
    <property type="match status" value="1"/>
</dbReference>
<feature type="domain" description="Tyrosine-protein phosphatase" evidence="1">
    <location>
        <begin position="55"/>
        <end position="318"/>
    </location>
</feature>
<evidence type="ECO:0000313" key="3">
    <source>
        <dbReference type="EMBL" id="KAF0975131.1"/>
    </source>
</evidence>
<dbReference type="PROSITE" id="PS50055">
    <property type="entry name" value="TYR_PHOSPHATASE_PTP"/>
    <property type="match status" value="1"/>
</dbReference>
<dbReference type="PRINTS" id="PR00700">
    <property type="entry name" value="PRTYPHPHTASE"/>
</dbReference>
<dbReference type="Pfam" id="PF00102">
    <property type="entry name" value="Y_phosphatase"/>
    <property type="match status" value="1"/>
</dbReference>
<reference evidence="3 4" key="1">
    <citation type="journal article" date="2019" name="Sci. Rep.">
        <title>Nanopore sequencing improves the draft genome of the human pathogenic amoeba Naegleria fowleri.</title>
        <authorList>
            <person name="Liechti N."/>
            <person name="Schurch N."/>
            <person name="Bruggmann R."/>
            <person name="Wittwer M."/>
        </authorList>
    </citation>
    <scope>NUCLEOTIDE SEQUENCE [LARGE SCALE GENOMIC DNA]</scope>
    <source>
        <strain evidence="3 4">ATCC 30894</strain>
    </source>
</reference>
<dbReference type="InterPro" id="IPR000387">
    <property type="entry name" value="Tyr_Pase_dom"/>
</dbReference>
<dbReference type="GeneID" id="68113102"/>
<name>A0A6A5BL89_NAEFO</name>
<dbReference type="VEuPathDB" id="AmoebaDB:NF0073770"/>
<dbReference type="VEuPathDB" id="AmoebaDB:NfTy_044420"/>
<evidence type="ECO:0000313" key="4">
    <source>
        <dbReference type="Proteomes" id="UP000444721"/>
    </source>
</evidence>
<comment type="caution">
    <text evidence="3">The sequence shown here is derived from an EMBL/GenBank/DDBJ whole genome shotgun (WGS) entry which is preliminary data.</text>
</comment>
<keyword evidence="4" id="KW-1185">Reference proteome</keyword>
<dbReference type="InterPro" id="IPR016130">
    <property type="entry name" value="Tyr_Pase_AS"/>
</dbReference>
<dbReference type="Gene3D" id="3.90.190.10">
    <property type="entry name" value="Protein tyrosine phosphatase superfamily"/>
    <property type="match status" value="1"/>
</dbReference>
<dbReference type="VEuPathDB" id="AmoebaDB:FDP41_005884"/>
<evidence type="ECO:0000259" key="1">
    <source>
        <dbReference type="PROSITE" id="PS50055"/>
    </source>
</evidence>
<organism evidence="3 4">
    <name type="scientific">Naegleria fowleri</name>
    <name type="common">Brain eating amoeba</name>
    <dbReference type="NCBI Taxonomy" id="5763"/>
    <lineage>
        <taxon>Eukaryota</taxon>
        <taxon>Discoba</taxon>
        <taxon>Heterolobosea</taxon>
        <taxon>Tetramitia</taxon>
        <taxon>Eutetramitia</taxon>
        <taxon>Vahlkampfiidae</taxon>
        <taxon>Naegleria</taxon>
    </lineage>
</organism>
<dbReference type="RefSeq" id="XP_044559844.1">
    <property type="nucleotide sequence ID" value="XM_044709457.1"/>
</dbReference>
<dbReference type="PANTHER" id="PTHR19134:SF449">
    <property type="entry name" value="TYROSINE-PROTEIN PHOSPHATASE 1"/>
    <property type="match status" value="1"/>
</dbReference>
<dbReference type="OrthoDB" id="165498at2759"/>
<sequence>MGSRVSSSKISSSDGSVPNTLLETTNAIQKDHRVVDPTTVLKIKEDILRHAKRYSHREFMELRNFEKSLEPVDFTTALKNTNKNRYGNVLANESTRVILENDPEYYVNANNIQIGNEILYIAGQGPLPQTIYDFWRTIIEKNVSVILMLSNLIEQSRPKCAQYWPDQTGIHTQTDINQKEQRDILIQNIKEEFVDNEEIIHRLLDVQFREDQVHRVHLIHFTAWPDFGVPDLTSFHHVVRHVNSVNTQGSPIFVHCSAGIGRTGTFCLVDSILKDFYKTHSLNPTQIMERAMSLKKQRYGMIQTAEQYDFAYRSIATIIGNLAHQ</sequence>
<evidence type="ECO:0000259" key="2">
    <source>
        <dbReference type="PROSITE" id="PS50056"/>
    </source>
</evidence>
<dbReference type="EMBL" id="VFQX01000048">
    <property type="protein sequence ID" value="KAF0975131.1"/>
    <property type="molecule type" value="Genomic_DNA"/>
</dbReference>
<dbReference type="SMART" id="SM00194">
    <property type="entry name" value="PTPc"/>
    <property type="match status" value="1"/>
</dbReference>
<dbReference type="OMA" id="THLQWCG"/>
<dbReference type="InterPro" id="IPR000242">
    <property type="entry name" value="PTP_cat"/>
</dbReference>
<dbReference type="InterPro" id="IPR050348">
    <property type="entry name" value="Protein-Tyr_Phosphatase"/>
</dbReference>
<dbReference type="PROSITE" id="PS00383">
    <property type="entry name" value="TYR_PHOSPHATASE_1"/>
    <property type="match status" value="1"/>
</dbReference>
<dbReference type="InterPro" id="IPR029021">
    <property type="entry name" value="Prot-tyrosine_phosphatase-like"/>
</dbReference>
<feature type="domain" description="Tyrosine specific protein phosphatases" evidence="2">
    <location>
        <begin position="233"/>
        <end position="309"/>
    </location>
</feature>